<name>A0A7J0FTH8_9ERIC</name>
<evidence type="ECO:0000256" key="1">
    <source>
        <dbReference type="SAM" id="MobiDB-lite"/>
    </source>
</evidence>
<comment type="caution">
    <text evidence="3">The sequence shown here is derived from an EMBL/GenBank/DDBJ whole genome shotgun (WGS) entry which is preliminary data.</text>
</comment>
<accession>A0A7J0FTH8</accession>
<dbReference type="EMBL" id="BJWL01000015">
    <property type="protein sequence ID" value="GFZ02009.1"/>
    <property type="molecule type" value="Genomic_DNA"/>
</dbReference>
<keyword evidence="4" id="KW-1185">Reference proteome</keyword>
<reference evidence="3 4" key="1">
    <citation type="submission" date="2019-07" db="EMBL/GenBank/DDBJ databases">
        <title>De Novo Assembly of kiwifruit Actinidia rufa.</title>
        <authorList>
            <person name="Sugita-Konishi S."/>
            <person name="Sato K."/>
            <person name="Mori E."/>
            <person name="Abe Y."/>
            <person name="Kisaki G."/>
            <person name="Hamano K."/>
            <person name="Suezawa K."/>
            <person name="Otani M."/>
            <person name="Fukuda T."/>
            <person name="Manabe T."/>
            <person name="Gomi K."/>
            <person name="Tabuchi M."/>
            <person name="Akimitsu K."/>
            <person name="Kataoka I."/>
        </authorList>
    </citation>
    <scope>NUCLEOTIDE SEQUENCE [LARGE SCALE GENOMIC DNA]</scope>
    <source>
        <strain evidence="4">cv. Fuchu</strain>
    </source>
</reference>
<evidence type="ECO:0000313" key="3">
    <source>
        <dbReference type="EMBL" id="GFZ02009.1"/>
    </source>
</evidence>
<feature type="domain" description="Retrotransposon gag" evidence="2">
    <location>
        <begin position="25"/>
        <end position="111"/>
    </location>
</feature>
<dbReference type="PANTHER" id="PTHR34482">
    <property type="entry name" value="DNA DAMAGE-INDUCIBLE PROTEIN 1-LIKE"/>
    <property type="match status" value="1"/>
</dbReference>
<gene>
    <name evidence="3" type="ORF">Acr_15g0006180</name>
</gene>
<proteinExistence type="predicted"/>
<organism evidence="3 4">
    <name type="scientific">Actinidia rufa</name>
    <dbReference type="NCBI Taxonomy" id="165716"/>
    <lineage>
        <taxon>Eukaryota</taxon>
        <taxon>Viridiplantae</taxon>
        <taxon>Streptophyta</taxon>
        <taxon>Embryophyta</taxon>
        <taxon>Tracheophyta</taxon>
        <taxon>Spermatophyta</taxon>
        <taxon>Magnoliopsida</taxon>
        <taxon>eudicotyledons</taxon>
        <taxon>Gunneridae</taxon>
        <taxon>Pentapetalae</taxon>
        <taxon>asterids</taxon>
        <taxon>Ericales</taxon>
        <taxon>Actinidiaceae</taxon>
        <taxon>Actinidia</taxon>
    </lineage>
</organism>
<protein>
    <recommendedName>
        <fullName evidence="2">Retrotransposon gag domain-containing protein</fullName>
    </recommendedName>
</protein>
<sequence length="196" mass="22664">MRWLQEIRKTYTVFSCTDAQKVSFTAYMFVGEAHEWWLLTSEREPNMTWERFQAIFEDNYFPQALKSKKLKKFIHLKQENITVMAYEAKFTELAQYALYMVDTEEKKARKFEDDLRGNIKSRLELLRLPTYAEVVNCALLTERSNEEYYQDSDNKRKGEASKGPGGSNAIQSKKSNTGTISKSNSSSSSFKGTPVA</sequence>
<evidence type="ECO:0000313" key="4">
    <source>
        <dbReference type="Proteomes" id="UP000585474"/>
    </source>
</evidence>
<dbReference type="Proteomes" id="UP000585474">
    <property type="component" value="Unassembled WGS sequence"/>
</dbReference>
<evidence type="ECO:0000259" key="2">
    <source>
        <dbReference type="Pfam" id="PF03732"/>
    </source>
</evidence>
<feature type="region of interest" description="Disordered" evidence="1">
    <location>
        <begin position="148"/>
        <end position="196"/>
    </location>
</feature>
<dbReference type="AlphaFoldDB" id="A0A7J0FTH8"/>
<dbReference type="Pfam" id="PF03732">
    <property type="entry name" value="Retrotrans_gag"/>
    <property type="match status" value="1"/>
</dbReference>
<feature type="compositionally biased region" description="Low complexity" evidence="1">
    <location>
        <begin position="172"/>
        <end position="196"/>
    </location>
</feature>
<dbReference type="PANTHER" id="PTHR34482:SF36">
    <property type="entry name" value="RETROTRANSPOSON GAG DOMAIN-CONTAINING PROTEIN"/>
    <property type="match status" value="1"/>
</dbReference>
<dbReference type="OrthoDB" id="2272416at2759"/>
<dbReference type="InterPro" id="IPR005162">
    <property type="entry name" value="Retrotrans_gag_dom"/>
</dbReference>